<reference evidence="3" key="1">
    <citation type="journal article" date="2015" name="J. Biotechnol.">
        <title>Complete genome sequence of Haloferax gibbonsii strain ARA6, a potential producer of polyhydroxyalkanoates and halocins isolated from Araruama, Rio de Janeiro, Brasil.</title>
        <authorList>
            <person name="Pinto L.H."/>
            <person name="D'Alincourt Carvalho-Assef A.P."/>
            <person name="Vieira R.P."/>
            <person name="Clementino M.M."/>
            <person name="Albano R.M."/>
        </authorList>
    </citation>
    <scope>NUCLEOTIDE SEQUENCE [LARGE SCALE GENOMIC DNA]</scope>
    <source>
        <strain evidence="3">ARA6</strain>
    </source>
</reference>
<dbReference type="Proteomes" id="UP000066124">
    <property type="component" value="Chromosome"/>
</dbReference>
<dbReference type="InterPro" id="IPR011051">
    <property type="entry name" value="RmlC_Cupin_sf"/>
</dbReference>
<dbReference type="InterPro" id="IPR006311">
    <property type="entry name" value="TAT_signal"/>
</dbReference>
<feature type="domain" description="Cupin type-2" evidence="1">
    <location>
        <begin position="109"/>
        <end position="172"/>
    </location>
</feature>
<dbReference type="Gene3D" id="2.60.120.10">
    <property type="entry name" value="Jelly Rolls"/>
    <property type="match status" value="1"/>
</dbReference>
<accession>A0A0K1IV26</accession>
<evidence type="ECO:0000313" key="2">
    <source>
        <dbReference type="EMBL" id="AKU08158.1"/>
    </source>
</evidence>
<dbReference type="InterPro" id="IPR013096">
    <property type="entry name" value="Cupin_2"/>
</dbReference>
<dbReference type="KEGG" id="hgi:ABY42_10575"/>
<dbReference type="InterPro" id="IPR014710">
    <property type="entry name" value="RmlC-like_jellyroll"/>
</dbReference>
<organism evidence="2 3">
    <name type="scientific">Haloferax gibbonsii</name>
    <dbReference type="NCBI Taxonomy" id="35746"/>
    <lineage>
        <taxon>Archaea</taxon>
        <taxon>Methanobacteriati</taxon>
        <taxon>Methanobacteriota</taxon>
        <taxon>Stenosarchaea group</taxon>
        <taxon>Halobacteria</taxon>
        <taxon>Halobacteriales</taxon>
        <taxon>Haloferacaceae</taxon>
        <taxon>Haloferax</taxon>
    </lineage>
</organism>
<protein>
    <submittedName>
        <fullName evidence="2">Cupin</fullName>
    </submittedName>
</protein>
<name>A0A0K1IV26_HALGI</name>
<sequence length="199" mass="20928">MTRFEPVGRSAIEQPDGVLRRTVLKASALTVAALGMSVPVAADPIDHNGESKADRDVDSPVGFTVDLLAGHAPFPDEVAATFRLKYEDGDGTIVSNLPRDASTTVFAKVTWDPEGTSGWHTHPGPVIVSVVEGELELINERDCITRTYSAGEAFIDPGQGNIHIASNPSQRDIAVAYATFLGVPAGAPATVLVPPVACE</sequence>
<gene>
    <name evidence="2" type="ORF">ABY42_10575</name>
</gene>
<dbReference type="Pfam" id="PF07883">
    <property type="entry name" value="Cupin_2"/>
    <property type="match status" value="1"/>
</dbReference>
<dbReference type="PATRIC" id="fig|35746.4.peg.2270"/>
<dbReference type="AlphaFoldDB" id="A0A0K1IV26"/>
<dbReference type="PROSITE" id="PS51318">
    <property type="entry name" value="TAT"/>
    <property type="match status" value="1"/>
</dbReference>
<dbReference type="EMBL" id="CP011947">
    <property type="protein sequence ID" value="AKU08158.1"/>
    <property type="molecule type" value="Genomic_DNA"/>
</dbReference>
<dbReference type="SUPFAM" id="SSF51182">
    <property type="entry name" value="RmlC-like cupins"/>
    <property type="match status" value="1"/>
</dbReference>
<evidence type="ECO:0000259" key="1">
    <source>
        <dbReference type="Pfam" id="PF07883"/>
    </source>
</evidence>
<proteinExistence type="predicted"/>
<evidence type="ECO:0000313" key="3">
    <source>
        <dbReference type="Proteomes" id="UP000066124"/>
    </source>
</evidence>